<evidence type="ECO:0000313" key="2">
    <source>
        <dbReference type="EMBL" id="PIT95223.1"/>
    </source>
</evidence>
<keyword evidence="1" id="KW-0812">Transmembrane</keyword>
<evidence type="ECO:0008006" key="4">
    <source>
        <dbReference type="Google" id="ProtNLM"/>
    </source>
</evidence>
<organism evidence="2 3">
    <name type="scientific">Candidatus Falkowbacteria bacterium CG10_big_fil_rev_8_21_14_0_10_38_22</name>
    <dbReference type="NCBI Taxonomy" id="1974564"/>
    <lineage>
        <taxon>Bacteria</taxon>
        <taxon>Candidatus Falkowiibacteriota</taxon>
    </lineage>
</organism>
<feature type="transmembrane region" description="Helical" evidence="1">
    <location>
        <begin position="273"/>
        <end position="298"/>
    </location>
</feature>
<keyword evidence="1" id="KW-1133">Transmembrane helix</keyword>
<feature type="transmembrane region" description="Helical" evidence="1">
    <location>
        <begin position="179"/>
        <end position="205"/>
    </location>
</feature>
<sequence>MSLYRNILKQSWQIAWHNKYLWFFGIFAALLGNGGEYEIIVRGLGGDGQSVFPSWQKLAETGVFSRQTLHNITTMMSNDALSLLLTLAVLLVILVLLIFLVWLTVVSQAALVNNTAGIIKQKNTNLRQGIASGINNFWPVFGLNILSKIIIGLIFAVISLPLVLTVLKTNAAVSSSLYIVGFIIFVPLAIALSFIIKYAIAYVVIRGSGLVDSLKQGWQLFMDNWLISFEMALILFFINFAVGLIIVLCILTLAVPFLFLGFIFYYLASLAGFWLIAIVALLSFLLLIVLGGAMLAVFQISSWTGLFLELIKGGGTPKIMRVLDNIVRK</sequence>
<dbReference type="InterPro" id="IPR055966">
    <property type="entry name" value="DUF7544"/>
</dbReference>
<dbReference type="Pfam" id="PF24400">
    <property type="entry name" value="DUF7544"/>
    <property type="match status" value="1"/>
</dbReference>
<feature type="transmembrane region" description="Helical" evidence="1">
    <location>
        <begin position="145"/>
        <end position="167"/>
    </location>
</feature>
<proteinExistence type="predicted"/>
<reference evidence="3" key="1">
    <citation type="submission" date="2017-09" db="EMBL/GenBank/DDBJ databases">
        <title>Depth-based differentiation of microbial function through sediment-hosted aquifers and enrichment of novel symbionts in the deep terrestrial subsurface.</title>
        <authorList>
            <person name="Probst A.J."/>
            <person name="Ladd B."/>
            <person name="Jarett J.K."/>
            <person name="Geller-Mcgrath D.E."/>
            <person name="Sieber C.M.K."/>
            <person name="Emerson J.B."/>
            <person name="Anantharaman K."/>
            <person name="Thomas B.C."/>
            <person name="Malmstrom R."/>
            <person name="Stieglmeier M."/>
            <person name="Klingl A."/>
            <person name="Woyke T."/>
            <person name="Ryan C.M."/>
            <person name="Banfield J.F."/>
        </authorList>
    </citation>
    <scope>NUCLEOTIDE SEQUENCE [LARGE SCALE GENOMIC DNA]</scope>
</reference>
<keyword evidence="1" id="KW-0472">Membrane</keyword>
<feature type="transmembrane region" description="Helical" evidence="1">
    <location>
        <begin position="80"/>
        <end position="103"/>
    </location>
</feature>
<comment type="caution">
    <text evidence="2">The sequence shown here is derived from an EMBL/GenBank/DDBJ whole genome shotgun (WGS) entry which is preliminary data.</text>
</comment>
<evidence type="ECO:0000256" key="1">
    <source>
        <dbReference type="SAM" id="Phobius"/>
    </source>
</evidence>
<feature type="transmembrane region" description="Helical" evidence="1">
    <location>
        <begin position="20"/>
        <end position="40"/>
    </location>
</feature>
<evidence type="ECO:0000313" key="3">
    <source>
        <dbReference type="Proteomes" id="UP000228964"/>
    </source>
</evidence>
<dbReference type="AlphaFoldDB" id="A0A2M6WR41"/>
<accession>A0A2M6WR41</accession>
<dbReference type="EMBL" id="PFAO01000041">
    <property type="protein sequence ID" value="PIT95223.1"/>
    <property type="molecule type" value="Genomic_DNA"/>
</dbReference>
<name>A0A2M6WR41_9BACT</name>
<protein>
    <recommendedName>
        <fullName evidence="4">Glycerophosphoryl diester phosphodiesterase membrane domain-containing protein</fullName>
    </recommendedName>
</protein>
<gene>
    <name evidence="2" type="ORF">COT96_01770</name>
</gene>
<dbReference type="Proteomes" id="UP000228964">
    <property type="component" value="Unassembled WGS sequence"/>
</dbReference>